<keyword evidence="1" id="KW-0812">Transmembrane</keyword>
<name>A0ABQ5QVJ2_9ACTN</name>
<protein>
    <recommendedName>
        <fullName evidence="4">YcxB-like protein domain-containing protein</fullName>
    </recommendedName>
</protein>
<keyword evidence="3" id="KW-1185">Reference proteome</keyword>
<organism evidence="2 3">
    <name type="scientific">Phytohabitans aurantiacus</name>
    <dbReference type="NCBI Taxonomy" id="3016789"/>
    <lineage>
        <taxon>Bacteria</taxon>
        <taxon>Bacillati</taxon>
        <taxon>Actinomycetota</taxon>
        <taxon>Actinomycetes</taxon>
        <taxon>Micromonosporales</taxon>
        <taxon>Micromonosporaceae</taxon>
    </lineage>
</organism>
<evidence type="ECO:0000256" key="1">
    <source>
        <dbReference type="SAM" id="Phobius"/>
    </source>
</evidence>
<evidence type="ECO:0008006" key="4">
    <source>
        <dbReference type="Google" id="ProtNLM"/>
    </source>
</evidence>
<gene>
    <name evidence="2" type="ORF">Pa4123_34690</name>
</gene>
<comment type="caution">
    <text evidence="2">The sequence shown here is derived from an EMBL/GenBank/DDBJ whole genome shotgun (WGS) entry which is preliminary data.</text>
</comment>
<dbReference type="EMBL" id="BSDI01000014">
    <property type="protein sequence ID" value="GLH98194.1"/>
    <property type="molecule type" value="Genomic_DNA"/>
</dbReference>
<accession>A0ABQ5QVJ2</accession>
<feature type="transmembrane region" description="Helical" evidence="1">
    <location>
        <begin position="25"/>
        <end position="47"/>
    </location>
</feature>
<sequence length="172" mass="18208">MTTETVFSFTAQFSRKLLVASLKPLLRAQLVGLRIIGVVLVTLGLLIRSVDGAPLVSLLAVVLGALCVLVIPSLTVRSVAGKIEELCCRPSEYRIDAQGVYVGNDLVETLYRWAALKSLDEMPRLLVARAVGSGMVAIPLVGLPDETVAQLVAYVREHIAGEPAGQASPSGS</sequence>
<reference evidence="2" key="1">
    <citation type="submission" date="2022-12" db="EMBL/GenBank/DDBJ databases">
        <title>New Phytohabitans aurantiacus sp. RD004123 nov., an actinomycete isolated from soil.</title>
        <authorList>
            <person name="Triningsih D.W."/>
            <person name="Harunari E."/>
            <person name="Igarashi Y."/>
        </authorList>
    </citation>
    <scope>NUCLEOTIDE SEQUENCE</scope>
    <source>
        <strain evidence="2">RD004123</strain>
    </source>
</reference>
<proteinExistence type="predicted"/>
<evidence type="ECO:0000313" key="3">
    <source>
        <dbReference type="Proteomes" id="UP001144280"/>
    </source>
</evidence>
<keyword evidence="1" id="KW-0472">Membrane</keyword>
<dbReference type="RefSeq" id="WP_281896845.1">
    <property type="nucleotide sequence ID" value="NZ_BSDI01000014.1"/>
</dbReference>
<keyword evidence="1" id="KW-1133">Transmembrane helix</keyword>
<feature type="transmembrane region" description="Helical" evidence="1">
    <location>
        <begin position="53"/>
        <end position="74"/>
    </location>
</feature>
<dbReference type="Proteomes" id="UP001144280">
    <property type="component" value="Unassembled WGS sequence"/>
</dbReference>
<evidence type="ECO:0000313" key="2">
    <source>
        <dbReference type="EMBL" id="GLH98194.1"/>
    </source>
</evidence>